<accession>A0A423XP31</accession>
<gene>
    <name evidence="2" type="ORF">VPNG_00011</name>
</gene>
<proteinExistence type="predicted"/>
<evidence type="ECO:0000256" key="1">
    <source>
        <dbReference type="SAM" id="MobiDB-lite"/>
    </source>
</evidence>
<sequence>MAYHPQHTSPEASTGLPKQPSFGPPTLPPAYHAANLQLRQKQMMPRIMGNPLQPVSEADFARLRAQHTSSLDTVQLGREAMDDDDDEIDCRSPIDLRISTALHVSGNNNTVLLSASPADQAKPPHRSLCRRSASVVT</sequence>
<dbReference type="OrthoDB" id="5409271at2759"/>
<reference evidence="2 3" key="1">
    <citation type="submission" date="2015-09" db="EMBL/GenBank/DDBJ databases">
        <title>Host preference determinants of Valsa canker pathogens revealed by comparative genomics.</title>
        <authorList>
            <person name="Yin Z."/>
            <person name="Huang L."/>
        </authorList>
    </citation>
    <scope>NUCLEOTIDE SEQUENCE [LARGE SCALE GENOMIC DNA]</scope>
    <source>
        <strain evidence="2 3">SXYLt</strain>
    </source>
</reference>
<dbReference type="Proteomes" id="UP000285146">
    <property type="component" value="Unassembled WGS sequence"/>
</dbReference>
<keyword evidence="3" id="KW-1185">Reference proteome</keyword>
<name>A0A423XP31_9PEZI</name>
<feature type="compositionally biased region" description="Polar residues" evidence="1">
    <location>
        <begin position="1"/>
        <end position="12"/>
    </location>
</feature>
<feature type="region of interest" description="Disordered" evidence="1">
    <location>
        <begin position="115"/>
        <end position="137"/>
    </location>
</feature>
<feature type="region of interest" description="Disordered" evidence="1">
    <location>
        <begin position="1"/>
        <end position="30"/>
    </location>
</feature>
<dbReference type="InParanoid" id="A0A423XP31"/>
<dbReference type="EMBL" id="LKEB01000001">
    <property type="protein sequence ID" value="ROW18041.1"/>
    <property type="molecule type" value="Genomic_DNA"/>
</dbReference>
<protein>
    <submittedName>
        <fullName evidence="2">Uncharacterized protein</fullName>
    </submittedName>
</protein>
<comment type="caution">
    <text evidence="2">The sequence shown here is derived from an EMBL/GenBank/DDBJ whole genome shotgun (WGS) entry which is preliminary data.</text>
</comment>
<dbReference type="AlphaFoldDB" id="A0A423XP31"/>
<evidence type="ECO:0000313" key="3">
    <source>
        <dbReference type="Proteomes" id="UP000285146"/>
    </source>
</evidence>
<evidence type="ECO:0000313" key="2">
    <source>
        <dbReference type="EMBL" id="ROW18041.1"/>
    </source>
</evidence>
<organism evidence="2 3">
    <name type="scientific">Cytospora leucostoma</name>
    <dbReference type="NCBI Taxonomy" id="1230097"/>
    <lineage>
        <taxon>Eukaryota</taxon>
        <taxon>Fungi</taxon>
        <taxon>Dikarya</taxon>
        <taxon>Ascomycota</taxon>
        <taxon>Pezizomycotina</taxon>
        <taxon>Sordariomycetes</taxon>
        <taxon>Sordariomycetidae</taxon>
        <taxon>Diaporthales</taxon>
        <taxon>Cytosporaceae</taxon>
        <taxon>Cytospora</taxon>
    </lineage>
</organism>